<comment type="caution">
    <text evidence="1">The sequence shown here is derived from an EMBL/GenBank/DDBJ whole genome shotgun (WGS) entry which is preliminary data.</text>
</comment>
<evidence type="ECO:0008006" key="3">
    <source>
        <dbReference type="Google" id="ProtNLM"/>
    </source>
</evidence>
<accession>A0ABU9T1Z4</accession>
<gene>
    <name evidence="1" type="ORF">WNY59_00970</name>
</gene>
<protein>
    <recommendedName>
        <fullName evidence="3">DUF2946 domain-containing protein</fullName>
    </recommendedName>
</protein>
<evidence type="ECO:0000313" key="2">
    <source>
        <dbReference type="Proteomes" id="UP001477870"/>
    </source>
</evidence>
<dbReference type="EMBL" id="JBBMQO010000001">
    <property type="protein sequence ID" value="MEM5500152.1"/>
    <property type="molecule type" value="Genomic_DNA"/>
</dbReference>
<reference evidence="1 2" key="1">
    <citation type="submission" date="2024-03" db="EMBL/GenBank/DDBJ databases">
        <title>Community enrichment and isolation of bacterial strains for fucoidan degradation.</title>
        <authorList>
            <person name="Sichert A."/>
        </authorList>
    </citation>
    <scope>NUCLEOTIDE SEQUENCE [LARGE SCALE GENOMIC DNA]</scope>
    <source>
        <strain evidence="1 2">AS62</strain>
    </source>
</reference>
<organism evidence="1 2">
    <name type="scientific">Ahrensia kielensis</name>
    <dbReference type="NCBI Taxonomy" id="76980"/>
    <lineage>
        <taxon>Bacteria</taxon>
        <taxon>Pseudomonadati</taxon>
        <taxon>Pseudomonadota</taxon>
        <taxon>Alphaproteobacteria</taxon>
        <taxon>Hyphomicrobiales</taxon>
        <taxon>Ahrensiaceae</taxon>
        <taxon>Ahrensia</taxon>
    </lineage>
</organism>
<sequence>MPRYDFDQSYRLKNTFLPLKLLLVAALILASFAHTAFSRETVAPSGYDARAFSAQFVLPDGTLPVLCEQSGDGTPHHSSPVPCEFCSIAGAALSIGSLADSVFYRFATALEIKMPEATDNLFRPLYRTFAQSQAPPIV</sequence>
<dbReference type="RefSeq" id="WP_342846146.1">
    <property type="nucleotide sequence ID" value="NZ_JBBMQO010000001.1"/>
</dbReference>
<keyword evidence="2" id="KW-1185">Reference proteome</keyword>
<proteinExistence type="predicted"/>
<evidence type="ECO:0000313" key="1">
    <source>
        <dbReference type="EMBL" id="MEM5500152.1"/>
    </source>
</evidence>
<name>A0ABU9T1Z4_9HYPH</name>
<dbReference type="Proteomes" id="UP001477870">
    <property type="component" value="Unassembled WGS sequence"/>
</dbReference>